<keyword evidence="2" id="KW-1185">Reference proteome</keyword>
<dbReference type="Gene3D" id="2.40.128.510">
    <property type="entry name" value="Protein of unknown function DUF4738"/>
    <property type="match status" value="1"/>
</dbReference>
<dbReference type="Pfam" id="PF15889">
    <property type="entry name" value="DUF4738"/>
    <property type="match status" value="1"/>
</dbReference>
<reference evidence="1 2" key="1">
    <citation type="submission" date="2011-12" db="EMBL/GenBank/DDBJ databases">
        <title>The Genome Sequence of Prevotella micans F0438.</title>
        <authorList>
            <consortium name="The Broad Institute Genome Sequencing Platform"/>
            <person name="Earl A."/>
            <person name="Ward D."/>
            <person name="Feldgarden M."/>
            <person name="Gevers D."/>
            <person name="Izard J."/>
            <person name="Baranova O.V."/>
            <person name="Blanton J.M."/>
            <person name="Wade W.G."/>
            <person name="Dewhirst F.E."/>
            <person name="Young S.K."/>
            <person name="Zeng Q."/>
            <person name="Gargeya S."/>
            <person name="Fitzgerald M."/>
            <person name="Haas B."/>
            <person name="Abouelleil A."/>
            <person name="Alvarado L."/>
            <person name="Arachchi H.M."/>
            <person name="Berlin A."/>
            <person name="Chapman S.B."/>
            <person name="Gearin G."/>
            <person name="Goldberg J."/>
            <person name="Griggs A."/>
            <person name="Gujja S."/>
            <person name="Hansen M."/>
            <person name="Heiman D."/>
            <person name="Howarth C."/>
            <person name="Larimer J."/>
            <person name="Lui A."/>
            <person name="MacDonald P.J.P."/>
            <person name="McCowen C."/>
            <person name="Montmayeur A."/>
            <person name="Murphy C."/>
            <person name="Neiman D."/>
            <person name="Pearson M."/>
            <person name="Priest M."/>
            <person name="Roberts A."/>
            <person name="Saif S."/>
            <person name="Shea T."/>
            <person name="Sisk P."/>
            <person name="Stolte C."/>
            <person name="Sykes S."/>
            <person name="Wortman J."/>
            <person name="Nusbaum C."/>
            <person name="Birren B."/>
        </authorList>
    </citation>
    <scope>NUCLEOTIDE SEQUENCE [LARGE SCALE GENOMIC DNA]</scope>
    <source>
        <strain evidence="1 2">F0438</strain>
    </source>
</reference>
<evidence type="ECO:0000313" key="2">
    <source>
        <dbReference type="Proteomes" id="UP000016023"/>
    </source>
</evidence>
<dbReference type="HOGENOM" id="CLU_1060297_0_0_10"/>
<dbReference type="PATRIC" id="fig|883158.3.peg.1702"/>
<dbReference type="EMBL" id="AGWK01000044">
    <property type="protein sequence ID" value="EHO67983.1"/>
    <property type="molecule type" value="Genomic_DNA"/>
</dbReference>
<organism evidence="1 2">
    <name type="scientific">Prevotella micans F0438</name>
    <dbReference type="NCBI Taxonomy" id="883158"/>
    <lineage>
        <taxon>Bacteria</taxon>
        <taxon>Pseudomonadati</taxon>
        <taxon>Bacteroidota</taxon>
        <taxon>Bacteroidia</taxon>
        <taxon>Bacteroidales</taxon>
        <taxon>Prevotellaceae</taxon>
        <taxon>Prevotella</taxon>
    </lineage>
</organism>
<dbReference type="PROSITE" id="PS51257">
    <property type="entry name" value="PROKAR_LIPOPROTEIN"/>
    <property type="match status" value="1"/>
</dbReference>
<accession>H1Q462</accession>
<comment type="caution">
    <text evidence="1">The sequence shown here is derived from an EMBL/GenBank/DDBJ whole genome shotgun (WGS) entry which is preliminary data.</text>
</comment>
<dbReference type="Proteomes" id="UP000016023">
    <property type="component" value="Unassembled WGS sequence"/>
</dbReference>
<proteinExistence type="predicted"/>
<sequence>MRQTIILLLALLSIVVACKRRSTQESEDKQAKQLLQGLWTTDDTEEPAMLVKGDSIYYPDSASMPVRFWIFQDSIYMQGQNLNGYKILKQTNAFFSFNNQNGDEVNLFRSSNKDLMASFGYHVYAMNLFDKSGSDTIVSTDMGFYDCQIRTCTTSERVIKSTYNDNGIEVDNAYLDNVSTLTLRSRDSVVYKHDFLKQEFSNYIPRDFIAHCILRNLEFDRADRKALFFNATIGIPDASSGYVVEVRITPDGKMSKRLR</sequence>
<gene>
    <name evidence="1" type="ORF">HMPREF9140_01700</name>
</gene>
<evidence type="ECO:0000313" key="1">
    <source>
        <dbReference type="EMBL" id="EHO67983.1"/>
    </source>
</evidence>
<dbReference type="InterPro" id="IPR031762">
    <property type="entry name" value="DUF4738"/>
</dbReference>
<dbReference type="RefSeq" id="WP_006953231.1">
    <property type="nucleotide sequence ID" value="NZ_JH594523.1"/>
</dbReference>
<protein>
    <recommendedName>
        <fullName evidence="3">DUF4738 domain-containing protein</fullName>
    </recommendedName>
</protein>
<dbReference type="STRING" id="883158.HMPREF9140_01700"/>
<name>H1Q462_9BACT</name>
<evidence type="ECO:0008006" key="3">
    <source>
        <dbReference type="Google" id="ProtNLM"/>
    </source>
</evidence>
<dbReference type="eggNOG" id="ENOG502ZNEJ">
    <property type="taxonomic scope" value="Bacteria"/>
</dbReference>
<dbReference type="AlphaFoldDB" id="H1Q462"/>